<gene>
    <name evidence="3" type="ORF">GBAR_LOCUS23176</name>
</gene>
<proteinExistence type="inferred from homology"/>
<dbReference type="Gene3D" id="1.25.50.20">
    <property type="match status" value="1"/>
</dbReference>
<dbReference type="Proteomes" id="UP001174909">
    <property type="component" value="Unassembled WGS sequence"/>
</dbReference>
<evidence type="ECO:0000313" key="4">
    <source>
        <dbReference type="Proteomes" id="UP001174909"/>
    </source>
</evidence>
<evidence type="ECO:0000256" key="1">
    <source>
        <dbReference type="ARBA" id="ARBA00010136"/>
    </source>
</evidence>
<keyword evidence="3" id="KW-0378">Hydrolase</keyword>
<evidence type="ECO:0000313" key="3">
    <source>
        <dbReference type="EMBL" id="CAI8041773.1"/>
    </source>
</evidence>
<dbReference type="InterPro" id="IPR024571">
    <property type="entry name" value="ERAP1-like_C_dom"/>
</dbReference>
<dbReference type="GO" id="GO:0042277">
    <property type="term" value="F:peptide binding"/>
    <property type="evidence" value="ECO:0007669"/>
    <property type="project" value="TreeGrafter"/>
</dbReference>
<dbReference type="GO" id="GO:0070006">
    <property type="term" value="F:metalloaminopeptidase activity"/>
    <property type="evidence" value="ECO:0007669"/>
    <property type="project" value="TreeGrafter"/>
</dbReference>
<keyword evidence="3" id="KW-0031">Aminopeptidase</keyword>
<dbReference type="EMBL" id="CASHTH010003208">
    <property type="protein sequence ID" value="CAI8041773.1"/>
    <property type="molecule type" value="Genomic_DNA"/>
</dbReference>
<dbReference type="AlphaFoldDB" id="A0AA35T5D1"/>
<dbReference type="PANTHER" id="PTHR11533:SF174">
    <property type="entry name" value="PUROMYCIN-SENSITIVE AMINOPEPTIDASE-RELATED"/>
    <property type="match status" value="1"/>
</dbReference>
<feature type="domain" description="ERAP1-like C-terminal" evidence="2">
    <location>
        <begin position="1"/>
        <end position="152"/>
    </location>
</feature>
<dbReference type="GO" id="GO:0006508">
    <property type="term" value="P:proteolysis"/>
    <property type="evidence" value="ECO:0007669"/>
    <property type="project" value="TreeGrafter"/>
</dbReference>
<name>A0AA35T5D1_GEOBA</name>
<sequence>MARSGVGSTVDVLALFASYSTETSYTVWESLAGNLATISRLLSHTDYYPSFKAYAQKIFEKAVARLGWDSKDSDTPLDSMLRSLVIGAHGKYGNQATIEEAKARFQKHVEGTTVLPSDLKSAVFSMAMANGDETTFDQLVKLHADTDSNEEQSGYTGLWELARLRPSPRNASSLLSLTRFDPMTCGVCCSLPDRPVLGPETWSGSLCRRNGHG</sequence>
<dbReference type="GO" id="GO:0005737">
    <property type="term" value="C:cytoplasm"/>
    <property type="evidence" value="ECO:0007669"/>
    <property type="project" value="TreeGrafter"/>
</dbReference>
<comment type="caution">
    <text evidence="3">The sequence shown here is derived from an EMBL/GenBank/DDBJ whole genome shotgun (WGS) entry which is preliminary data.</text>
</comment>
<dbReference type="PANTHER" id="PTHR11533">
    <property type="entry name" value="PROTEASE M1 ZINC METALLOPROTEASE"/>
    <property type="match status" value="1"/>
</dbReference>
<organism evidence="3 4">
    <name type="scientific">Geodia barretti</name>
    <name type="common">Barrett's horny sponge</name>
    <dbReference type="NCBI Taxonomy" id="519541"/>
    <lineage>
        <taxon>Eukaryota</taxon>
        <taxon>Metazoa</taxon>
        <taxon>Porifera</taxon>
        <taxon>Demospongiae</taxon>
        <taxon>Heteroscleromorpha</taxon>
        <taxon>Tetractinellida</taxon>
        <taxon>Astrophorina</taxon>
        <taxon>Geodiidae</taxon>
        <taxon>Geodia</taxon>
    </lineage>
</organism>
<protein>
    <submittedName>
        <fullName evidence="3">Puromycin-sensitive aminopeptidase</fullName>
    </submittedName>
</protein>
<keyword evidence="4" id="KW-1185">Reference proteome</keyword>
<accession>A0AA35T5D1</accession>
<dbReference type="GO" id="GO:0008270">
    <property type="term" value="F:zinc ion binding"/>
    <property type="evidence" value="ECO:0007669"/>
    <property type="project" value="TreeGrafter"/>
</dbReference>
<dbReference type="GO" id="GO:0043171">
    <property type="term" value="P:peptide catabolic process"/>
    <property type="evidence" value="ECO:0007669"/>
    <property type="project" value="TreeGrafter"/>
</dbReference>
<reference evidence="3" key="1">
    <citation type="submission" date="2023-03" db="EMBL/GenBank/DDBJ databases">
        <authorList>
            <person name="Steffen K."/>
            <person name="Cardenas P."/>
        </authorList>
    </citation>
    <scope>NUCLEOTIDE SEQUENCE</scope>
</reference>
<dbReference type="GO" id="GO:0016020">
    <property type="term" value="C:membrane"/>
    <property type="evidence" value="ECO:0007669"/>
    <property type="project" value="TreeGrafter"/>
</dbReference>
<dbReference type="Pfam" id="PF11838">
    <property type="entry name" value="ERAP1_C"/>
    <property type="match status" value="1"/>
</dbReference>
<keyword evidence="3" id="KW-0645">Protease</keyword>
<comment type="similarity">
    <text evidence="1">Belongs to the peptidase M1 family.</text>
</comment>
<dbReference type="GO" id="GO:0005615">
    <property type="term" value="C:extracellular space"/>
    <property type="evidence" value="ECO:0007669"/>
    <property type="project" value="TreeGrafter"/>
</dbReference>
<dbReference type="InterPro" id="IPR050344">
    <property type="entry name" value="Peptidase_M1_aminopeptidases"/>
</dbReference>
<evidence type="ECO:0000259" key="2">
    <source>
        <dbReference type="Pfam" id="PF11838"/>
    </source>
</evidence>